<gene>
    <name evidence="4" type="ORF">MEDL_21975</name>
</gene>
<evidence type="ECO:0000256" key="1">
    <source>
        <dbReference type="ARBA" id="ARBA00006484"/>
    </source>
</evidence>
<evidence type="ECO:0000256" key="3">
    <source>
        <dbReference type="RuleBase" id="RU000363"/>
    </source>
</evidence>
<dbReference type="EMBL" id="CAJPWZ010001090">
    <property type="protein sequence ID" value="CAG2207780.1"/>
    <property type="molecule type" value="Genomic_DNA"/>
</dbReference>
<dbReference type="PANTHER" id="PTHR44252:SF3">
    <property type="entry name" value="D-ERYTHRULOSE REDUCTASE-RELATED"/>
    <property type="match status" value="1"/>
</dbReference>
<dbReference type="GO" id="GO:0005997">
    <property type="term" value="P:xylulose metabolic process"/>
    <property type="evidence" value="ECO:0007669"/>
    <property type="project" value="TreeGrafter"/>
</dbReference>
<evidence type="ECO:0000313" key="4">
    <source>
        <dbReference type="EMBL" id="CAG2207780.1"/>
    </source>
</evidence>
<dbReference type="GO" id="GO:0006006">
    <property type="term" value="P:glucose metabolic process"/>
    <property type="evidence" value="ECO:0007669"/>
    <property type="project" value="TreeGrafter"/>
</dbReference>
<accession>A0A8S3RN17</accession>
<dbReference type="Pfam" id="PF00106">
    <property type="entry name" value="adh_short"/>
    <property type="match status" value="1"/>
</dbReference>
<keyword evidence="4" id="KW-0560">Oxidoreductase</keyword>
<dbReference type="GO" id="GO:0004090">
    <property type="term" value="F:carbonyl reductase (NADPH) activity"/>
    <property type="evidence" value="ECO:0007669"/>
    <property type="project" value="TreeGrafter"/>
</dbReference>
<dbReference type="InterPro" id="IPR051737">
    <property type="entry name" value="L-xylulose/Carbonyl_redctase"/>
</dbReference>
<protein>
    <submittedName>
        <fullName evidence="4">DCXR</fullName>
        <ecNumber evidence="4">1.1.1.10</ecNumber>
    </submittedName>
</protein>
<dbReference type="Pfam" id="PF13561">
    <property type="entry name" value="adh_short_C2"/>
    <property type="match status" value="1"/>
</dbReference>
<evidence type="ECO:0000256" key="2">
    <source>
        <dbReference type="ARBA" id="ARBA00022857"/>
    </source>
</evidence>
<comment type="similarity">
    <text evidence="1 3">Belongs to the short-chain dehydrogenases/reductases (SDR) family.</text>
</comment>
<dbReference type="PRINTS" id="PR00080">
    <property type="entry name" value="SDRFAMILY"/>
</dbReference>
<dbReference type="GO" id="GO:0050038">
    <property type="term" value="F:L-xylulose reductase (NADPH) activity"/>
    <property type="evidence" value="ECO:0007669"/>
    <property type="project" value="UniProtKB-EC"/>
</dbReference>
<dbReference type="Gene3D" id="3.40.50.720">
    <property type="entry name" value="NAD(P)-binding Rossmann-like Domain"/>
    <property type="match status" value="2"/>
</dbReference>
<evidence type="ECO:0000313" key="5">
    <source>
        <dbReference type="Proteomes" id="UP000683360"/>
    </source>
</evidence>
<dbReference type="SUPFAM" id="SSF51735">
    <property type="entry name" value="NAD(P)-binding Rossmann-fold domains"/>
    <property type="match status" value="1"/>
</dbReference>
<dbReference type="PRINTS" id="PR00081">
    <property type="entry name" value="GDHRDH"/>
</dbReference>
<sequence length="236" mass="26212">MFLTGDIHGKDNIKLTDIDIRRCSIGRAITVQLATLGAEVFALSRTQADLDSLKDEIPNITTYQIDLENWEKTRERCTQIGPVDFLVNNAGIGRWQTFLEMSKENLNANGKRGQGGSIVNISSISSKGVIDDKLHSAYCPSKAAVDMLTRCMALELGHHNIRVNSVNPSLVWTDLTREAWGKPERADQLQAFKQLHPLGKFIEIEDVVHTVIFLLSDKCSSTHGINLRIDAGYGVH</sequence>
<keyword evidence="5" id="KW-1185">Reference proteome</keyword>
<dbReference type="InterPro" id="IPR036291">
    <property type="entry name" value="NAD(P)-bd_dom_sf"/>
</dbReference>
<dbReference type="EC" id="1.1.1.10" evidence="4"/>
<dbReference type="OrthoDB" id="1393670at2759"/>
<proteinExistence type="inferred from homology"/>
<name>A0A8S3RN17_MYTED</name>
<dbReference type="Proteomes" id="UP000683360">
    <property type="component" value="Unassembled WGS sequence"/>
</dbReference>
<dbReference type="InterPro" id="IPR002347">
    <property type="entry name" value="SDR_fam"/>
</dbReference>
<comment type="caution">
    <text evidence="4">The sequence shown here is derived from an EMBL/GenBank/DDBJ whole genome shotgun (WGS) entry which is preliminary data.</text>
</comment>
<dbReference type="AlphaFoldDB" id="A0A8S3RN17"/>
<dbReference type="PANTHER" id="PTHR44252">
    <property type="entry name" value="D-ERYTHRULOSE REDUCTASE"/>
    <property type="match status" value="1"/>
</dbReference>
<reference evidence="4" key="1">
    <citation type="submission" date="2021-03" db="EMBL/GenBank/DDBJ databases">
        <authorList>
            <person name="Bekaert M."/>
        </authorList>
    </citation>
    <scope>NUCLEOTIDE SEQUENCE</scope>
</reference>
<organism evidence="4 5">
    <name type="scientific">Mytilus edulis</name>
    <name type="common">Blue mussel</name>
    <dbReference type="NCBI Taxonomy" id="6550"/>
    <lineage>
        <taxon>Eukaryota</taxon>
        <taxon>Metazoa</taxon>
        <taxon>Spiralia</taxon>
        <taxon>Lophotrochozoa</taxon>
        <taxon>Mollusca</taxon>
        <taxon>Bivalvia</taxon>
        <taxon>Autobranchia</taxon>
        <taxon>Pteriomorphia</taxon>
        <taxon>Mytilida</taxon>
        <taxon>Mytiloidea</taxon>
        <taxon>Mytilidae</taxon>
        <taxon>Mytilinae</taxon>
        <taxon>Mytilus</taxon>
    </lineage>
</organism>
<keyword evidence="2" id="KW-0521">NADP</keyword>